<feature type="transmembrane region" description="Helical" evidence="1">
    <location>
        <begin position="6"/>
        <end position="26"/>
    </location>
</feature>
<evidence type="ECO:0000313" key="2">
    <source>
        <dbReference type="EMBL" id="GGI56356.1"/>
    </source>
</evidence>
<accession>A0ABQ2BWW7</accession>
<name>A0ABQ2BWW7_9FLAO</name>
<gene>
    <name evidence="2" type="ORF">GCM10011444_06650</name>
</gene>
<keyword evidence="3" id="KW-1185">Reference proteome</keyword>
<sequence>MSTEGIISIAITLVLGIPSLITLFKINQTKIVYLEKQLINLKDDLLKNFDDLSIKYKGVEVQKNIFFISGFIICHGKKDISNEKNTINITIPENSKWLDYKIVDKSKGMKIKKDINKNEVSLNFDLFKSKEFFEYEGIVEINEDVDKLNLKKIIEFHHRIPNIPTINKFNIETLKSSFFILIISIILLILPLQIAYYYNDINTYDITAYNSETNKKLDYSAIYSYKNIRSLKEKIVEERSGFILLFEGKTEDFPVDIDDKYGEKDTKSTSVYFKMNDLGASSWMYFSFLFLLFIVSMTGVVYSITLFFYKKRYLKFIDK</sequence>
<dbReference type="Proteomes" id="UP000624701">
    <property type="component" value="Unassembled WGS sequence"/>
</dbReference>
<dbReference type="EMBL" id="BMDQ01000001">
    <property type="protein sequence ID" value="GGI56356.1"/>
    <property type="molecule type" value="Genomic_DNA"/>
</dbReference>
<keyword evidence="1" id="KW-1133">Transmembrane helix</keyword>
<keyword evidence="1" id="KW-0472">Membrane</keyword>
<feature type="transmembrane region" description="Helical" evidence="1">
    <location>
        <begin position="178"/>
        <end position="198"/>
    </location>
</feature>
<feature type="transmembrane region" description="Helical" evidence="1">
    <location>
        <begin position="283"/>
        <end position="309"/>
    </location>
</feature>
<keyword evidence="1" id="KW-0812">Transmembrane</keyword>
<evidence type="ECO:0000313" key="3">
    <source>
        <dbReference type="Proteomes" id="UP000624701"/>
    </source>
</evidence>
<comment type="caution">
    <text evidence="2">The sequence shown here is derived from an EMBL/GenBank/DDBJ whole genome shotgun (WGS) entry which is preliminary data.</text>
</comment>
<protein>
    <submittedName>
        <fullName evidence="2">Uncharacterized protein</fullName>
    </submittedName>
</protein>
<reference evidence="3" key="1">
    <citation type="journal article" date="2019" name="Int. J. Syst. Evol. Microbiol.">
        <title>The Global Catalogue of Microorganisms (GCM) 10K type strain sequencing project: providing services to taxonomists for standard genome sequencing and annotation.</title>
        <authorList>
            <consortium name="The Broad Institute Genomics Platform"/>
            <consortium name="The Broad Institute Genome Sequencing Center for Infectious Disease"/>
            <person name="Wu L."/>
            <person name="Ma J."/>
        </authorList>
    </citation>
    <scope>NUCLEOTIDE SEQUENCE [LARGE SCALE GENOMIC DNA]</scope>
    <source>
        <strain evidence="3">CCM 8681</strain>
    </source>
</reference>
<evidence type="ECO:0000256" key="1">
    <source>
        <dbReference type="SAM" id="Phobius"/>
    </source>
</evidence>
<organism evidence="2 3">
    <name type="scientific">Winogradskyella haliclonae</name>
    <dbReference type="NCBI Taxonomy" id="2048558"/>
    <lineage>
        <taxon>Bacteria</taxon>
        <taxon>Pseudomonadati</taxon>
        <taxon>Bacteroidota</taxon>
        <taxon>Flavobacteriia</taxon>
        <taxon>Flavobacteriales</taxon>
        <taxon>Flavobacteriaceae</taxon>
        <taxon>Winogradskyella</taxon>
    </lineage>
</organism>
<dbReference type="RefSeq" id="WP_188373274.1">
    <property type="nucleotide sequence ID" value="NZ_BMDQ01000001.1"/>
</dbReference>
<proteinExistence type="predicted"/>